<dbReference type="SUPFAM" id="SSF56784">
    <property type="entry name" value="HAD-like"/>
    <property type="match status" value="1"/>
</dbReference>
<keyword evidence="2" id="KW-1185">Reference proteome</keyword>
<evidence type="ECO:0000313" key="2">
    <source>
        <dbReference type="Proteomes" id="UP001235849"/>
    </source>
</evidence>
<organism evidence="1 2">
    <name type="scientific">Roseofilum capinflatum BLCC-M114</name>
    <dbReference type="NCBI Taxonomy" id="3022440"/>
    <lineage>
        <taxon>Bacteria</taxon>
        <taxon>Bacillati</taxon>
        <taxon>Cyanobacteriota</taxon>
        <taxon>Cyanophyceae</taxon>
        <taxon>Desertifilales</taxon>
        <taxon>Desertifilaceae</taxon>
        <taxon>Roseofilum</taxon>
        <taxon>Roseofilum capinflatum</taxon>
    </lineage>
</organism>
<dbReference type="Pfam" id="PF08282">
    <property type="entry name" value="Hydrolase_3"/>
    <property type="match status" value="1"/>
</dbReference>
<dbReference type="CDD" id="cd07516">
    <property type="entry name" value="HAD_Pase"/>
    <property type="match status" value="1"/>
</dbReference>
<dbReference type="InterPro" id="IPR023214">
    <property type="entry name" value="HAD_sf"/>
</dbReference>
<keyword evidence="1" id="KW-0378">Hydrolase</keyword>
<dbReference type="GO" id="GO:0016787">
    <property type="term" value="F:hydrolase activity"/>
    <property type="evidence" value="ECO:0007669"/>
    <property type="project" value="UniProtKB-KW"/>
</dbReference>
<dbReference type="InterPro" id="IPR000150">
    <property type="entry name" value="Cof"/>
</dbReference>
<dbReference type="InterPro" id="IPR036412">
    <property type="entry name" value="HAD-like_sf"/>
</dbReference>
<dbReference type="PANTHER" id="PTHR10000">
    <property type="entry name" value="PHOSPHOSERINE PHOSPHATASE"/>
    <property type="match status" value="1"/>
</dbReference>
<dbReference type="EMBL" id="JAQOSO010000117">
    <property type="protein sequence ID" value="MDJ1177043.1"/>
    <property type="molecule type" value="Genomic_DNA"/>
</dbReference>
<dbReference type="Gene3D" id="3.30.1240.10">
    <property type="match status" value="1"/>
</dbReference>
<dbReference type="RefSeq" id="WP_283769309.1">
    <property type="nucleotide sequence ID" value="NZ_JAQOSO010000117.1"/>
</dbReference>
<reference evidence="1 2" key="1">
    <citation type="submission" date="2023-01" db="EMBL/GenBank/DDBJ databases">
        <title>Novel diversity within Roseofilum (Cyanobacteria; Desertifilaceae) from marine benthic mats with descriptions of four novel species.</title>
        <authorList>
            <person name="Wang Y."/>
            <person name="Berthold D.E."/>
            <person name="Hu J."/>
            <person name="Lefler F.W."/>
            <person name="Laughinghouse H.D. IV."/>
        </authorList>
    </citation>
    <scope>NUCLEOTIDE SEQUENCE [LARGE SCALE GENOMIC DNA]</scope>
    <source>
        <strain evidence="1 2">BLCC-M114</strain>
    </source>
</reference>
<protein>
    <submittedName>
        <fullName evidence="1">Cof-type HAD-IIB family hydrolase</fullName>
    </submittedName>
</protein>
<dbReference type="InterPro" id="IPR006379">
    <property type="entry name" value="HAD-SF_hydro_IIB"/>
</dbReference>
<dbReference type="PROSITE" id="PS01229">
    <property type="entry name" value="COF_2"/>
    <property type="match status" value="1"/>
</dbReference>
<name>A0ABT7BCY2_9CYAN</name>
<dbReference type="SFLD" id="SFLDS00003">
    <property type="entry name" value="Haloacid_Dehalogenase"/>
    <property type="match status" value="1"/>
</dbReference>
<proteinExistence type="predicted"/>
<evidence type="ECO:0000313" key="1">
    <source>
        <dbReference type="EMBL" id="MDJ1177043.1"/>
    </source>
</evidence>
<sequence>MGNCQNIKLVVLDIDGTINGLSNQVRQPVIEAIAKVKKQGIPVAVATGRMFCSALRFYEAIGALLPLICYNGALIQDPKTNKVHQHLPVPIPLAGQILDALENPPYRDKVTIHFYIDDCLYVRDMGEDTRKYLERTSAPVRVVEDLRDLLKVEPTKILALSENLEFIDQLAADLCTTFTQDQLHFTKSTPTFFEITHPLANKGFAVQYLVETILGLKPENVMAIGDNFNDLEMLKYAGIGIAMGNAPAPVQTIADWIAPSIEEDGVVAAFTEFLAIDR</sequence>
<dbReference type="Proteomes" id="UP001235849">
    <property type="component" value="Unassembled WGS sequence"/>
</dbReference>
<dbReference type="SFLD" id="SFLDG01140">
    <property type="entry name" value="C2.B:_Phosphomannomutase_and_P"/>
    <property type="match status" value="1"/>
</dbReference>
<dbReference type="NCBIfam" id="TIGR01484">
    <property type="entry name" value="HAD-SF-IIB"/>
    <property type="match status" value="2"/>
</dbReference>
<dbReference type="NCBIfam" id="TIGR00099">
    <property type="entry name" value="Cof-subfamily"/>
    <property type="match status" value="1"/>
</dbReference>
<dbReference type="PANTHER" id="PTHR10000:SF8">
    <property type="entry name" value="HAD SUPERFAMILY HYDROLASE-LIKE, TYPE 3"/>
    <property type="match status" value="1"/>
</dbReference>
<comment type="caution">
    <text evidence="1">The sequence shown here is derived from an EMBL/GenBank/DDBJ whole genome shotgun (WGS) entry which is preliminary data.</text>
</comment>
<dbReference type="Gene3D" id="3.40.50.1000">
    <property type="entry name" value="HAD superfamily/HAD-like"/>
    <property type="match status" value="1"/>
</dbReference>
<accession>A0ABT7BCY2</accession>
<gene>
    <name evidence="1" type="ORF">PMG25_23405</name>
</gene>